<organism evidence="8 9">
    <name type="scientific">Halomicrobium mukohataei</name>
    <dbReference type="NCBI Taxonomy" id="57705"/>
    <lineage>
        <taxon>Archaea</taxon>
        <taxon>Methanobacteriati</taxon>
        <taxon>Methanobacteriota</taxon>
        <taxon>Stenosarchaea group</taxon>
        <taxon>Halobacteria</taxon>
        <taxon>Halobacteriales</taxon>
        <taxon>Haloarculaceae</taxon>
        <taxon>Halomicrobium</taxon>
    </lineage>
</organism>
<dbReference type="GO" id="GO:0005524">
    <property type="term" value="F:ATP binding"/>
    <property type="evidence" value="ECO:0007669"/>
    <property type="project" value="UniProtKB-KW"/>
</dbReference>
<name>A0A847UKA8_9EURY</name>
<dbReference type="Pfam" id="PF01556">
    <property type="entry name" value="DnaJ_C"/>
    <property type="match status" value="1"/>
</dbReference>
<dbReference type="InterPro" id="IPR011009">
    <property type="entry name" value="Kinase-like_dom_sf"/>
</dbReference>
<dbReference type="InterPro" id="IPR000719">
    <property type="entry name" value="Prot_kinase_dom"/>
</dbReference>
<dbReference type="SUPFAM" id="SSF57938">
    <property type="entry name" value="DnaJ/Hsp40 cysteine-rich domain"/>
    <property type="match status" value="1"/>
</dbReference>
<dbReference type="Gene3D" id="1.10.510.10">
    <property type="entry name" value="Transferase(Phosphotransferase) domain 1"/>
    <property type="match status" value="1"/>
</dbReference>
<dbReference type="CDD" id="cd10747">
    <property type="entry name" value="DnaJ_C"/>
    <property type="match status" value="1"/>
</dbReference>
<dbReference type="SMART" id="SM00220">
    <property type="entry name" value="S_TKc"/>
    <property type="match status" value="1"/>
</dbReference>
<keyword evidence="4" id="KW-0863">Zinc-finger</keyword>
<dbReference type="InterPro" id="IPR017441">
    <property type="entry name" value="Protein_kinase_ATP_BS"/>
</dbReference>
<dbReference type="Gene3D" id="2.60.260.20">
    <property type="entry name" value="Urease metallochaperone UreE, N-terminal domain"/>
    <property type="match status" value="2"/>
</dbReference>
<keyword evidence="8" id="KW-0808">Transferase</keyword>
<proteinExistence type="predicted"/>
<evidence type="ECO:0000259" key="6">
    <source>
        <dbReference type="PROSITE" id="PS50011"/>
    </source>
</evidence>
<keyword evidence="2" id="KW-0067">ATP-binding</keyword>
<keyword evidence="8" id="KW-0418">Kinase</keyword>
<dbReference type="EMBL" id="WOYG01000001">
    <property type="protein sequence ID" value="NLV11578.1"/>
    <property type="molecule type" value="Genomic_DNA"/>
</dbReference>
<gene>
    <name evidence="8" type="ORF">GOC74_16745</name>
</gene>
<dbReference type="InterPro" id="IPR001305">
    <property type="entry name" value="HSP_DnaJ_Cys-rich_dom"/>
</dbReference>
<dbReference type="PROSITE" id="PS50011">
    <property type="entry name" value="PROTEIN_KINASE_DOM"/>
    <property type="match status" value="1"/>
</dbReference>
<evidence type="ECO:0000256" key="4">
    <source>
        <dbReference type="PROSITE-ProRule" id="PRU00546"/>
    </source>
</evidence>
<evidence type="ECO:0000256" key="2">
    <source>
        <dbReference type="ARBA" id="ARBA00022840"/>
    </source>
</evidence>
<dbReference type="PANTHER" id="PTHR43096">
    <property type="entry name" value="DNAJ HOMOLOG 1, MITOCHONDRIAL-RELATED"/>
    <property type="match status" value="1"/>
</dbReference>
<feature type="domain" description="CR-type" evidence="7">
    <location>
        <begin position="47"/>
        <end position="130"/>
    </location>
</feature>
<dbReference type="Pfam" id="PF00069">
    <property type="entry name" value="Pkinase"/>
    <property type="match status" value="1"/>
</dbReference>
<dbReference type="SUPFAM" id="SSF49493">
    <property type="entry name" value="HSP40/DnaJ peptide-binding domain"/>
    <property type="match status" value="2"/>
</dbReference>
<dbReference type="GO" id="GO:0005737">
    <property type="term" value="C:cytoplasm"/>
    <property type="evidence" value="ECO:0007669"/>
    <property type="project" value="TreeGrafter"/>
</dbReference>
<dbReference type="Gene3D" id="2.10.230.10">
    <property type="entry name" value="Heat shock protein DnaJ, cysteine-rich domain"/>
    <property type="match status" value="1"/>
</dbReference>
<evidence type="ECO:0000256" key="3">
    <source>
        <dbReference type="ARBA" id="ARBA00023186"/>
    </source>
</evidence>
<accession>A0A847UKA8</accession>
<dbReference type="InterPro" id="IPR008971">
    <property type="entry name" value="HSP40/DnaJ_pept-bd"/>
</dbReference>
<dbReference type="InterPro" id="IPR036410">
    <property type="entry name" value="HSP_DnaJ_Cys-rich_dom_sf"/>
</dbReference>
<comment type="caution">
    <text evidence="8">The sequence shown here is derived from an EMBL/GenBank/DDBJ whole genome shotgun (WGS) entry which is preliminary data.</text>
</comment>
<dbReference type="SUPFAM" id="SSF56112">
    <property type="entry name" value="Protein kinase-like (PK-like)"/>
    <property type="match status" value="1"/>
</dbReference>
<feature type="region of interest" description="Disordered" evidence="5">
    <location>
        <begin position="1"/>
        <end position="34"/>
    </location>
</feature>
<dbReference type="PROSITE" id="PS00108">
    <property type="entry name" value="PROTEIN_KINASE_ST"/>
    <property type="match status" value="1"/>
</dbReference>
<evidence type="ECO:0000313" key="8">
    <source>
        <dbReference type="EMBL" id="NLV11578.1"/>
    </source>
</evidence>
<feature type="compositionally biased region" description="Basic and acidic residues" evidence="5">
    <location>
        <begin position="1"/>
        <end position="10"/>
    </location>
</feature>
<keyword evidence="4" id="KW-0862">Zinc</keyword>
<feature type="zinc finger region" description="CR-type" evidence="4">
    <location>
        <begin position="47"/>
        <end position="130"/>
    </location>
</feature>
<dbReference type="PROSITE" id="PS00107">
    <property type="entry name" value="PROTEIN_KINASE_ATP"/>
    <property type="match status" value="1"/>
</dbReference>
<dbReference type="GO" id="GO:0008270">
    <property type="term" value="F:zinc ion binding"/>
    <property type="evidence" value="ECO:0007669"/>
    <property type="project" value="UniProtKB-KW"/>
</dbReference>
<dbReference type="CDD" id="cd14014">
    <property type="entry name" value="STKc_PknB_like"/>
    <property type="match status" value="1"/>
</dbReference>
<protein>
    <submittedName>
        <fullName evidence="8">Protein kinase</fullName>
    </submittedName>
</protein>
<dbReference type="CDD" id="cd10719">
    <property type="entry name" value="DnaJ_zf"/>
    <property type="match status" value="1"/>
</dbReference>
<dbReference type="AlphaFoldDB" id="A0A847UKA8"/>
<evidence type="ECO:0000313" key="9">
    <source>
        <dbReference type="Proteomes" id="UP000608662"/>
    </source>
</evidence>
<dbReference type="RefSeq" id="WP_170095233.1">
    <property type="nucleotide sequence ID" value="NZ_WOYG01000001.1"/>
</dbReference>
<dbReference type="Pfam" id="PF00684">
    <property type="entry name" value="DnaJ_CXXCXGXG"/>
    <property type="match status" value="1"/>
</dbReference>
<dbReference type="PANTHER" id="PTHR43096:SF52">
    <property type="entry name" value="DNAJ HOMOLOG 1, MITOCHONDRIAL-RELATED"/>
    <property type="match status" value="1"/>
</dbReference>
<dbReference type="GO" id="GO:0042026">
    <property type="term" value="P:protein refolding"/>
    <property type="evidence" value="ECO:0007669"/>
    <property type="project" value="TreeGrafter"/>
</dbReference>
<dbReference type="GO" id="GO:0004672">
    <property type="term" value="F:protein kinase activity"/>
    <property type="evidence" value="ECO:0007669"/>
    <property type="project" value="InterPro"/>
</dbReference>
<evidence type="ECO:0000259" key="7">
    <source>
        <dbReference type="PROSITE" id="PS51188"/>
    </source>
</evidence>
<evidence type="ECO:0000256" key="1">
    <source>
        <dbReference type="ARBA" id="ARBA00022741"/>
    </source>
</evidence>
<keyword evidence="4" id="KW-0479">Metal-binding</keyword>
<dbReference type="InterPro" id="IPR002939">
    <property type="entry name" value="DnaJ_C"/>
</dbReference>
<feature type="region of interest" description="Disordered" evidence="5">
    <location>
        <begin position="59"/>
        <end position="80"/>
    </location>
</feature>
<dbReference type="GO" id="GO:0051082">
    <property type="term" value="F:unfolded protein binding"/>
    <property type="evidence" value="ECO:0007669"/>
    <property type="project" value="InterPro"/>
</dbReference>
<dbReference type="InterPro" id="IPR008271">
    <property type="entry name" value="Ser/Thr_kinase_AS"/>
</dbReference>
<dbReference type="Gene3D" id="3.30.200.20">
    <property type="entry name" value="Phosphorylase Kinase, domain 1"/>
    <property type="match status" value="1"/>
</dbReference>
<dbReference type="PROSITE" id="PS51188">
    <property type="entry name" value="ZF_CR"/>
    <property type="match status" value="1"/>
</dbReference>
<dbReference type="OrthoDB" id="8967at2157"/>
<sequence length="535" mass="57982">MGDPTDRFFESIRNNVDEDTTDTGTSDDAPADLRTSMEIDLETAFEGAERRLQFERPQPCPACDGTGQPSDGDAGQCPECEGDGQTTEVMNTPLGRVEQDQTCPQCDGSGVVDDAGHCLDCGGDGRVREKDELTIQIPAGIEDGQTLRMDGEGVSNPDGPDSDLYIEIAVADHELFRRDGADLHRAVTVPPTELRAGGSVEVETLNGTLRLHLPPETDAGETLRVEGRGMPKLRSQGRGDLYVTVRADEEAQPTARAPTNIPTGPDVPIEYNDLSMGDRIGSGGNADVVRAMVSTDDGEIPLAVKRPHLDGTVHAETVDRIVDEAETWDKLDDHDHVVSVVDYGSTPLPWIGMEYMDGGHLGERAGAIPTDQALWTALGIAEAVHHAHRRGVAHLDLKPENVLFRTVDGAWDVPKVADWGLSTHLLDHSDGVDGLSPKYAAPEQFDDDWGTMDDVTDIYQLGAVLYELFTGQPPFDAGAPDPDRFDGSSPDPRSVGDVPDPIADVVTTAMAPDRSERYDSVVYVRDRIREAYRER</sequence>
<keyword evidence="3" id="KW-0143">Chaperone</keyword>
<evidence type="ECO:0000256" key="5">
    <source>
        <dbReference type="SAM" id="MobiDB-lite"/>
    </source>
</evidence>
<dbReference type="GO" id="GO:0031072">
    <property type="term" value="F:heat shock protein binding"/>
    <property type="evidence" value="ECO:0007669"/>
    <property type="project" value="InterPro"/>
</dbReference>
<reference evidence="8" key="1">
    <citation type="submission" date="2019-12" db="EMBL/GenBank/DDBJ databases">
        <title>Whole-genome sequence of Halomicrobium mukohataei pws1.</title>
        <authorList>
            <person name="Verma D.K."/>
            <person name="Gopal K."/>
            <person name="Prasad E.S."/>
        </authorList>
    </citation>
    <scope>NUCLEOTIDE SEQUENCE</scope>
    <source>
        <strain evidence="8">Pws1</strain>
    </source>
</reference>
<feature type="region of interest" description="Disordered" evidence="5">
    <location>
        <begin position="476"/>
        <end position="501"/>
    </location>
</feature>
<keyword evidence="1" id="KW-0547">Nucleotide-binding</keyword>
<dbReference type="Proteomes" id="UP000608662">
    <property type="component" value="Unassembled WGS sequence"/>
</dbReference>
<feature type="domain" description="Protein kinase" evidence="6">
    <location>
        <begin position="274"/>
        <end position="533"/>
    </location>
</feature>